<dbReference type="Gene3D" id="1.20.1050.10">
    <property type="match status" value="1"/>
</dbReference>
<dbReference type="PANTHER" id="PTHR44051">
    <property type="entry name" value="GLUTATHIONE S-TRANSFERASE-RELATED"/>
    <property type="match status" value="1"/>
</dbReference>
<dbReference type="CDD" id="cd03207">
    <property type="entry name" value="GST_C_8"/>
    <property type="match status" value="1"/>
</dbReference>
<proteinExistence type="predicted"/>
<evidence type="ECO:0000259" key="1">
    <source>
        <dbReference type="PROSITE" id="PS50404"/>
    </source>
</evidence>
<dbReference type="SFLD" id="SFLDS00019">
    <property type="entry name" value="Glutathione_Transferase_(cytos"/>
    <property type="match status" value="1"/>
</dbReference>
<reference evidence="2" key="1">
    <citation type="journal article" date="2014" name="Int. J. Syst. Evol. Microbiol.">
        <title>Complete genome sequence of Corynebacterium casei LMG S-19264T (=DSM 44701T), isolated from a smear-ripened cheese.</title>
        <authorList>
            <consortium name="US DOE Joint Genome Institute (JGI-PGF)"/>
            <person name="Walter F."/>
            <person name="Albersmeier A."/>
            <person name="Kalinowski J."/>
            <person name="Ruckert C."/>
        </authorList>
    </citation>
    <scope>NUCLEOTIDE SEQUENCE</scope>
    <source>
        <strain evidence="2">CCM 7684</strain>
    </source>
</reference>
<dbReference type="PROSITE" id="PS50404">
    <property type="entry name" value="GST_NTER"/>
    <property type="match status" value="1"/>
</dbReference>
<dbReference type="RefSeq" id="WP_188409253.1">
    <property type="nucleotide sequence ID" value="NZ_BMCP01000002.1"/>
</dbReference>
<dbReference type="Pfam" id="PF00043">
    <property type="entry name" value="GST_C"/>
    <property type="match status" value="1"/>
</dbReference>
<accession>A0A8J2VN30</accession>
<reference evidence="2" key="2">
    <citation type="submission" date="2020-09" db="EMBL/GenBank/DDBJ databases">
        <authorList>
            <person name="Sun Q."/>
            <person name="Sedlacek I."/>
        </authorList>
    </citation>
    <scope>NUCLEOTIDE SEQUENCE</scope>
    <source>
        <strain evidence="2">CCM 7684</strain>
    </source>
</reference>
<dbReference type="SFLD" id="SFLDG00358">
    <property type="entry name" value="Main_(cytGST)"/>
    <property type="match status" value="1"/>
</dbReference>
<dbReference type="SUPFAM" id="SSF52833">
    <property type="entry name" value="Thioredoxin-like"/>
    <property type="match status" value="1"/>
</dbReference>
<feature type="domain" description="GST N-terminal" evidence="1">
    <location>
        <begin position="6"/>
        <end position="87"/>
    </location>
</feature>
<protein>
    <submittedName>
        <fullName evidence="2">Glutathione S-transferase</fullName>
    </submittedName>
</protein>
<dbReference type="InterPro" id="IPR004046">
    <property type="entry name" value="GST_C"/>
</dbReference>
<dbReference type="PANTHER" id="PTHR44051:SF21">
    <property type="entry name" value="GLUTATHIONE S-TRANSFERASE FAMILY PROTEIN"/>
    <property type="match status" value="1"/>
</dbReference>
<sequence length="202" mass="22164">MPEAQSEELVFYSAPQSRSIVIEWMLAELDVPFTRQTLDLSKGDQRKPDYLAVNPMGKVPSITHKGVAVSEVAAICTYLADAFPEKGLSVPIGDPQRGPYMKWLFFGPGALEPAISDKLFERPSVPDTASGYGTYDRVMHVLSDALSRQDYLADGRFTAADVVIGSTLGWGMMVKAVTPTPEIGAYLQRLQTRRAFQSVFGN</sequence>
<dbReference type="InterPro" id="IPR036249">
    <property type="entry name" value="Thioredoxin-like_sf"/>
</dbReference>
<evidence type="ECO:0000313" key="2">
    <source>
        <dbReference type="EMBL" id="GGE39604.1"/>
    </source>
</evidence>
<dbReference type="Proteomes" id="UP000602745">
    <property type="component" value="Unassembled WGS sequence"/>
</dbReference>
<comment type="caution">
    <text evidence="2">The sequence shown here is derived from an EMBL/GenBank/DDBJ whole genome shotgun (WGS) entry which is preliminary data.</text>
</comment>
<dbReference type="Pfam" id="PF13409">
    <property type="entry name" value="GST_N_2"/>
    <property type="match status" value="1"/>
</dbReference>
<dbReference type="InterPro" id="IPR040079">
    <property type="entry name" value="Glutathione_S-Trfase"/>
</dbReference>
<evidence type="ECO:0000313" key="3">
    <source>
        <dbReference type="Proteomes" id="UP000602745"/>
    </source>
</evidence>
<name>A0A8J2VN30_9RHOB</name>
<dbReference type="InterPro" id="IPR004045">
    <property type="entry name" value="Glutathione_S-Trfase_N"/>
</dbReference>
<dbReference type="SFLD" id="SFLDG01150">
    <property type="entry name" value="Main.1:_Beta-like"/>
    <property type="match status" value="1"/>
</dbReference>
<dbReference type="EMBL" id="BMCP01000002">
    <property type="protein sequence ID" value="GGE39604.1"/>
    <property type="molecule type" value="Genomic_DNA"/>
</dbReference>
<gene>
    <name evidence="2" type="ORF">GCM10007276_16150</name>
</gene>
<organism evidence="2 3">
    <name type="scientific">Agaricicola taiwanensis</name>
    <dbReference type="NCBI Taxonomy" id="591372"/>
    <lineage>
        <taxon>Bacteria</taxon>
        <taxon>Pseudomonadati</taxon>
        <taxon>Pseudomonadota</taxon>
        <taxon>Alphaproteobacteria</taxon>
        <taxon>Rhodobacterales</taxon>
        <taxon>Paracoccaceae</taxon>
        <taxon>Agaricicola</taxon>
    </lineage>
</organism>
<dbReference type="AlphaFoldDB" id="A0A8J2VN30"/>
<dbReference type="Gene3D" id="3.40.30.10">
    <property type="entry name" value="Glutaredoxin"/>
    <property type="match status" value="1"/>
</dbReference>
<dbReference type="CDD" id="cd03046">
    <property type="entry name" value="GST_N_GTT1_like"/>
    <property type="match status" value="1"/>
</dbReference>
<dbReference type="InterPro" id="IPR036282">
    <property type="entry name" value="Glutathione-S-Trfase_C_sf"/>
</dbReference>
<dbReference type="SUPFAM" id="SSF47616">
    <property type="entry name" value="GST C-terminal domain-like"/>
    <property type="match status" value="1"/>
</dbReference>
<keyword evidence="3" id="KW-1185">Reference proteome</keyword>